<evidence type="ECO:0000256" key="1">
    <source>
        <dbReference type="SAM" id="MobiDB-lite"/>
    </source>
</evidence>
<name>A0ABP6CFX6_9ACTN</name>
<protein>
    <submittedName>
        <fullName evidence="2">Uncharacterized protein</fullName>
    </submittedName>
</protein>
<dbReference type="Proteomes" id="UP001501509">
    <property type="component" value="Unassembled WGS sequence"/>
</dbReference>
<accession>A0ABP6CFX6</accession>
<keyword evidence="3" id="KW-1185">Reference proteome</keyword>
<sequence length="151" mass="17217">MTAAMMKRPPVWWPIDVDPEQVVMDVKRWFPGVSAWLGEYTGRWWALVGNRLIEAENPDQLRERIASVASPRWPSPPPFITPGATVRRRDTWLGAAEPPPVPTQRTRRTCSPRRASPLPNMRLSARRGRLRGFLRRLVGGPKSTVQQTTGW</sequence>
<dbReference type="RefSeq" id="WP_344546073.1">
    <property type="nucleotide sequence ID" value="NZ_BAAATD010000009.1"/>
</dbReference>
<proteinExistence type="predicted"/>
<gene>
    <name evidence="2" type="ORF">GCM10010411_62580</name>
</gene>
<evidence type="ECO:0000313" key="2">
    <source>
        <dbReference type="EMBL" id="GAA2618595.1"/>
    </source>
</evidence>
<comment type="caution">
    <text evidence="2">The sequence shown here is derived from an EMBL/GenBank/DDBJ whole genome shotgun (WGS) entry which is preliminary data.</text>
</comment>
<organism evidence="2 3">
    <name type="scientific">Actinomadura fulvescens</name>
    <dbReference type="NCBI Taxonomy" id="46160"/>
    <lineage>
        <taxon>Bacteria</taxon>
        <taxon>Bacillati</taxon>
        <taxon>Actinomycetota</taxon>
        <taxon>Actinomycetes</taxon>
        <taxon>Streptosporangiales</taxon>
        <taxon>Thermomonosporaceae</taxon>
        <taxon>Actinomadura</taxon>
    </lineage>
</organism>
<evidence type="ECO:0000313" key="3">
    <source>
        <dbReference type="Proteomes" id="UP001501509"/>
    </source>
</evidence>
<feature type="region of interest" description="Disordered" evidence="1">
    <location>
        <begin position="92"/>
        <end position="119"/>
    </location>
</feature>
<reference evidence="3" key="1">
    <citation type="journal article" date="2019" name="Int. J. Syst. Evol. Microbiol.">
        <title>The Global Catalogue of Microorganisms (GCM) 10K type strain sequencing project: providing services to taxonomists for standard genome sequencing and annotation.</title>
        <authorList>
            <consortium name="The Broad Institute Genomics Platform"/>
            <consortium name="The Broad Institute Genome Sequencing Center for Infectious Disease"/>
            <person name="Wu L."/>
            <person name="Ma J."/>
        </authorList>
    </citation>
    <scope>NUCLEOTIDE SEQUENCE [LARGE SCALE GENOMIC DNA]</scope>
    <source>
        <strain evidence="3">JCM 6833</strain>
    </source>
</reference>
<dbReference type="EMBL" id="BAAATD010000009">
    <property type="protein sequence ID" value="GAA2618595.1"/>
    <property type="molecule type" value="Genomic_DNA"/>
</dbReference>